<dbReference type="OrthoDB" id="1746530at2759"/>
<sequence length="144" mass="14918">MAQILRCLGELPAGGESKGGVQSFLKALQAFSVTSPPSLPPSLSPSLPPSGTAAPAFTRQSARTFTLAETLQLINMRPTAPVEVHLVGRTGGKEGGREGGRERERVIEECAERLTDEDVEALCDLVTRHLGGGPAGEGRGGGGE</sequence>
<keyword evidence="3" id="KW-1185">Reference proteome</keyword>
<dbReference type="Gene3D" id="1.20.1250.40">
    <property type="match status" value="1"/>
</dbReference>
<dbReference type="PANTHER" id="PTHR15561">
    <property type="entry name" value="CALCITONIN GENE-RELATED PEPTIDE-RECEPTOR COMPONENT PROTEIN"/>
    <property type="match status" value="1"/>
</dbReference>
<evidence type="ECO:0000313" key="2">
    <source>
        <dbReference type="EMBL" id="TFJ83127.1"/>
    </source>
</evidence>
<dbReference type="AlphaFoldDB" id="A0A4D9CY44"/>
<gene>
    <name evidence="2" type="ORF">NSK_005547</name>
</gene>
<evidence type="ECO:0000256" key="1">
    <source>
        <dbReference type="SAM" id="MobiDB-lite"/>
    </source>
</evidence>
<reference evidence="2 3" key="1">
    <citation type="submission" date="2019-01" db="EMBL/GenBank/DDBJ databases">
        <title>Nuclear Genome Assembly of the Microalgal Biofuel strain Nannochloropsis salina CCMP1776.</title>
        <authorList>
            <person name="Hovde B."/>
        </authorList>
    </citation>
    <scope>NUCLEOTIDE SEQUENCE [LARGE SCALE GENOMIC DNA]</scope>
    <source>
        <strain evidence="2 3">CCMP1776</strain>
    </source>
</reference>
<dbReference type="PANTHER" id="PTHR15561:SF0">
    <property type="entry name" value="DNA-DIRECTED RNA POLYMERASE III SUBUNIT RPC9"/>
    <property type="match status" value="1"/>
</dbReference>
<evidence type="ECO:0000313" key="3">
    <source>
        <dbReference type="Proteomes" id="UP000355283"/>
    </source>
</evidence>
<accession>A0A4D9CY44</accession>
<organism evidence="2 3">
    <name type="scientific">Nannochloropsis salina CCMP1776</name>
    <dbReference type="NCBI Taxonomy" id="1027361"/>
    <lineage>
        <taxon>Eukaryota</taxon>
        <taxon>Sar</taxon>
        <taxon>Stramenopiles</taxon>
        <taxon>Ochrophyta</taxon>
        <taxon>Eustigmatophyceae</taxon>
        <taxon>Eustigmatales</taxon>
        <taxon>Monodopsidaceae</taxon>
        <taxon>Microchloropsis</taxon>
        <taxon>Microchloropsis salina</taxon>
    </lineage>
</organism>
<feature type="compositionally biased region" description="Pro residues" evidence="1">
    <location>
        <begin position="37"/>
        <end position="48"/>
    </location>
</feature>
<name>A0A4D9CY44_9STRA</name>
<dbReference type="EMBL" id="SDOX01000069">
    <property type="protein sequence ID" value="TFJ83127.1"/>
    <property type="molecule type" value="Genomic_DNA"/>
</dbReference>
<protein>
    <recommendedName>
        <fullName evidence="4">DNA-directed RNA polymerase III subunit RPC9</fullName>
    </recommendedName>
</protein>
<dbReference type="Proteomes" id="UP000355283">
    <property type="component" value="Unassembled WGS sequence"/>
</dbReference>
<dbReference type="InterPro" id="IPR038324">
    <property type="entry name" value="Rpb4/RPC9_sf"/>
</dbReference>
<dbReference type="InterPro" id="IPR038846">
    <property type="entry name" value="RPC9"/>
</dbReference>
<comment type="caution">
    <text evidence="2">The sequence shown here is derived from an EMBL/GenBank/DDBJ whole genome shotgun (WGS) entry which is preliminary data.</text>
</comment>
<proteinExistence type="predicted"/>
<dbReference type="GO" id="GO:0006384">
    <property type="term" value="P:transcription initiation at RNA polymerase III promoter"/>
    <property type="evidence" value="ECO:0007669"/>
    <property type="project" value="InterPro"/>
</dbReference>
<feature type="region of interest" description="Disordered" evidence="1">
    <location>
        <begin position="35"/>
        <end position="55"/>
    </location>
</feature>
<dbReference type="GO" id="GO:0005666">
    <property type="term" value="C:RNA polymerase III complex"/>
    <property type="evidence" value="ECO:0007669"/>
    <property type="project" value="InterPro"/>
</dbReference>
<evidence type="ECO:0008006" key="4">
    <source>
        <dbReference type="Google" id="ProtNLM"/>
    </source>
</evidence>